<keyword evidence="2" id="KW-1185">Reference proteome</keyword>
<organism evidence="1 2">
    <name type="scientific">Marinobacter koreensis</name>
    <dbReference type="NCBI Taxonomy" id="335974"/>
    <lineage>
        <taxon>Bacteria</taxon>
        <taxon>Pseudomonadati</taxon>
        <taxon>Pseudomonadota</taxon>
        <taxon>Gammaproteobacteria</taxon>
        <taxon>Pseudomonadales</taxon>
        <taxon>Marinobacteraceae</taxon>
        <taxon>Marinobacter</taxon>
    </lineage>
</organism>
<protein>
    <submittedName>
        <fullName evidence="1">Uncharacterized protein</fullName>
    </submittedName>
</protein>
<comment type="caution">
    <text evidence="1">The sequence shown here is derived from an EMBL/GenBank/DDBJ whole genome shotgun (WGS) entry which is preliminary data.</text>
</comment>
<evidence type="ECO:0000313" key="2">
    <source>
        <dbReference type="Proteomes" id="UP001596055"/>
    </source>
</evidence>
<dbReference type="EMBL" id="JBHSNL010000001">
    <property type="protein sequence ID" value="MFC5544272.1"/>
    <property type="molecule type" value="Genomic_DNA"/>
</dbReference>
<evidence type="ECO:0000313" key="1">
    <source>
        <dbReference type="EMBL" id="MFC5544272.1"/>
    </source>
</evidence>
<proteinExistence type="predicted"/>
<sequence>MDEKLNDVPACEDTLVVIADIAASGGMLQRVLATGVASNRVAEVCEGLFMEIRDLAGSACHASADNDA</sequence>
<name>A0ABW0RHL9_9GAMM</name>
<accession>A0ABW0RHL9</accession>
<reference evidence="2" key="1">
    <citation type="journal article" date="2019" name="Int. J. Syst. Evol. Microbiol.">
        <title>The Global Catalogue of Microorganisms (GCM) 10K type strain sequencing project: providing services to taxonomists for standard genome sequencing and annotation.</title>
        <authorList>
            <consortium name="The Broad Institute Genomics Platform"/>
            <consortium name="The Broad Institute Genome Sequencing Center for Infectious Disease"/>
            <person name="Wu L."/>
            <person name="Ma J."/>
        </authorList>
    </citation>
    <scope>NUCLEOTIDE SEQUENCE [LARGE SCALE GENOMIC DNA]</scope>
    <source>
        <strain evidence="2">CGMCC 4.1799</strain>
    </source>
</reference>
<gene>
    <name evidence="1" type="ORF">ACFPQA_04375</name>
</gene>
<dbReference type="Proteomes" id="UP001596055">
    <property type="component" value="Unassembled WGS sequence"/>
</dbReference>
<dbReference type="RefSeq" id="WP_248154902.1">
    <property type="nucleotide sequence ID" value="NZ_JAKZAJ010000001.1"/>
</dbReference>